<dbReference type="PROSITE" id="PS51318">
    <property type="entry name" value="TAT"/>
    <property type="match status" value="1"/>
</dbReference>
<dbReference type="SUPFAM" id="SSF53850">
    <property type="entry name" value="Periplasmic binding protein-like II"/>
    <property type="match status" value="1"/>
</dbReference>
<organism evidence="1 2">
    <name type="scientific">Pseudokineococcus basanitobsidens</name>
    <dbReference type="NCBI Taxonomy" id="1926649"/>
    <lineage>
        <taxon>Bacteria</taxon>
        <taxon>Bacillati</taxon>
        <taxon>Actinomycetota</taxon>
        <taxon>Actinomycetes</taxon>
        <taxon>Kineosporiales</taxon>
        <taxon>Kineosporiaceae</taxon>
        <taxon>Pseudokineococcus</taxon>
    </lineage>
</organism>
<gene>
    <name evidence="1" type="ORF">WDZ17_01455</name>
</gene>
<reference evidence="1 2" key="1">
    <citation type="journal article" date="2017" name="Int. J. Syst. Evol. Microbiol.">
        <title>Pseudokineococcus basanitobsidens sp. nov., isolated from volcanic rock.</title>
        <authorList>
            <person name="Lee D.W."/>
            <person name="Park M.Y."/>
            <person name="Kim J.J."/>
            <person name="Kim B.S."/>
        </authorList>
    </citation>
    <scope>NUCLEOTIDE SEQUENCE [LARGE SCALE GENOMIC DNA]</scope>
    <source>
        <strain evidence="1 2">DSM 103726</strain>
    </source>
</reference>
<proteinExistence type="predicted"/>
<dbReference type="PANTHER" id="PTHR43649">
    <property type="entry name" value="ARABINOSE-BINDING PROTEIN-RELATED"/>
    <property type="match status" value="1"/>
</dbReference>
<evidence type="ECO:0000313" key="1">
    <source>
        <dbReference type="EMBL" id="MEJ5943962.1"/>
    </source>
</evidence>
<accession>A0ABU8RFX0</accession>
<dbReference type="InterPro" id="IPR006311">
    <property type="entry name" value="TAT_signal"/>
</dbReference>
<dbReference type="Pfam" id="PF01547">
    <property type="entry name" value="SBP_bac_1"/>
    <property type="match status" value="1"/>
</dbReference>
<dbReference type="InterPro" id="IPR006059">
    <property type="entry name" value="SBP"/>
</dbReference>
<dbReference type="PANTHER" id="PTHR43649:SF30">
    <property type="entry name" value="ABC TRANSPORTER SUBSTRATE-BINDING PROTEIN"/>
    <property type="match status" value="1"/>
</dbReference>
<evidence type="ECO:0000313" key="2">
    <source>
        <dbReference type="Proteomes" id="UP001387100"/>
    </source>
</evidence>
<dbReference type="EMBL" id="JBBIAA010000001">
    <property type="protein sequence ID" value="MEJ5943962.1"/>
    <property type="molecule type" value="Genomic_DNA"/>
</dbReference>
<comment type="caution">
    <text evidence="1">The sequence shown here is derived from an EMBL/GenBank/DDBJ whole genome shotgun (WGS) entry which is preliminary data.</text>
</comment>
<dbReference type="Proteomes" id="UP001387100">
    <property type="component" value="Unassembled WGS sequence"/>
</dbReference>
<dbReference type="Gene3D" id="3.40.190.10">
    <property type="entry name" value="Periplasmic binding protein-like II"/>
    <property type="match status" value="1"/>
</dbReference>
<dbReference type="InterPro" id="IPR050490">
    <property type="entry name" value="Bact_solute-bd_prot1"/>
</dbReference>
<dbReference type="CDD" id="cd13585">
    <property type="entry name" value="PBP2_TMBP_like"/>
    <property type="match status" value="1"/>
</dbReference>
<protein>
    <submittedName>
        <fullName evidence="1">Sugar ABC transporter substrate-binding protein</fullName>
    </submittedName>
</protein>
<dbReference type="RefSeq" id="WP_339573352.1">
    <property type="nucleotide sequence ID" value="NZ_JBBIAA010000001.1"/>
</dbReference>
<keyword evidence="2" id="KW-1185">Reference proteome</keyword>
<name>A0ABU8RFX0_9ACTN</name>
<sequence length="452" mass="48481">MTPSSSPGGGPTRRAVLGGAVGALATAAFAGCGRSGAGGDGRPLEFWQFYAPQSQTQPDLAAQNEWFLSAVSDWNAAHPEQVRPVFIPNFTDPSNTRLATAFASGSGPDVFLISPGDFLRYYNGGALLDLRPYMEAEAVDDFIGEVLATRVVGDGVYALPMEVEPLVMFYSRPAWEAAGLSEGDIPTTWDAMLDVAERLTTPQQSGLVFETTPGYFQNFTWYPWLWQGGGDVVDPRTQQATFDSPAARQALDLFGSAIRRGVAPRTLPAAGDVAGAFAEGYAATWQSGIWQVANFRANQPEFDFGVFTLPTPPDGVPRTVLGGWAWCVNARGRDPDAAARFVVETIGSTSDASVERLVQWCSVAKTDMPPRQSVDRRMRAAGVYDDPVMGFFREQALPTGRGEPRYPPVLYKAVSNAIQRVQAAGASPAEQAAEAQAAVEAFLRTYDGGSLV</sequence>